<comment type="caution">
    <text evidence="3">The sequence shown here is derived from an EMBL/GenBank/DDBJ whole genome shotgun (WGS) entry which is preliminary data.</text>
</comment>
<dbReference type="EMBL" id="JACJVQ010000002">
    <property type="protein sequence ID" value="MBB6632705.1"/>
    <property type="molecule type" value="Genomic_DNA"/>
</dbReference>
<protein>
    <recommendedName>
        <fullName evidence="2">Cthe-2314-like HEPN domain-containing protein</fullName>
    </recommendedName>
</protein>
<evidence type="ECO:0000313" key="3">
    <source>
        <dbReference type="EMBL" id="MBB6632705.1"/>
    </source>
</evidence>
<keyword evidence="4" id="KW-1185">Reference proteome</keyword>
<dbReference type="AlphaFoldDB" id="A0A841SRL0"/>
<organism evidence="3 4">
    <name type="scientific">Cohnella thailandensis</name>
    <dbReference type="NCBI Taxonomy" id="557557"/>
    <lineage>
        <taxon>Bacteria</taxon>
        <taxon>Bacillati</taxon>
        <taxon>Bacillota</taxon>
        <taxon>Bacilli</taxon>
        <taxon>Bacillales</taxon>
        <taxon>Paenibacillaceae</taxon>
        <taxon>Cohnella</taxon>
    </lineage>
</organism>
<sequence>MLRSLFGEPPRQWEGAPLQAVQAIEKFIRQLRGHEQTDRERVVKFRTYAVWAEGLLRSLDELEQSLHAAKRFGHLVKRSTLEEMSPEERQDYYRHVYFDKNAFIRVFSLLDKLGTLLNDLLGLRTERVKAHFSYFTVLRTMRQKDKYADLAVRLNELKEKHGEAMNRLRKRRNLEIHHMNSELQDDLFQSLHSEKQNMEPYLENITLNLRDLEEGWEMVHGSLALSFRYAHSIIRS</sequence>
<feature type="domain" description="Cthe-2314-like HEPN" evidence="2">
    <location>
        <begin position="51"/>
        <end position="230"/>
    </location>
</feature>
<name>A0A841SRL0_9BACL</name>
<evidence type="ECO:0000259" key="2">
    <source>
        <dbReference type="Pfam" id="PF18730"/>
    </source>
</evidence>
<feature type="coiled-coil region" evidence="1">
    <location>
        <begin position="140"/>
        <end position="174"/>
    </location>
</feature>
<evidence type="ECO:0000256" key="1">
    <source>
        <dbReference type="SAM" id="Coils"/>
    </source>
</evidence>
<reference evidence="3 4" key="1">
    <citation type="submission" date="2020-08" db="EMBL/GenBank/DDBJ databases">
        <title>Cohnella phylogeny.</title>
        <authorList>
            <person name="Dunlap C."/>
        </authorList>
    </citation>
    <scope>NUCLEOTIDE SEQUENCE [LARGE SCALE GENOMIC DNA]</scope>
    <source>
        <strain evidence="3 4">DSM 25241</strain>
    </source>
</reference>
<dbReference type="RefSeq" id="WP_185117941.1">
    <property type="nucleotide sequence ID" value="NZ_JACJVQ010000002.1"/>
</dbReference>
<proteinExistence type="predicted"/>
<evidence type="ECO:0000313" key="4">
    <source>
        <dbReference type="Proteomes" id="UP000535838"/>
    </source>
</evidence>
<accession>A0A841SRL0</accession>
<dbReference type="Proteomes" id="UP000535838">
    <property type="component" value="Unassembled WGS sequence"/>
</dbReference>
<keyword evidence="1" id="KW-0175">Coiled coil</keyword>
<gene>
    <name evidence="3" type="ORF">H7B67_01020</name>
</gene>
<dbReference type="InterPro" id="IPR041394">
    <property type="entry name" value="HEPN_Cthe2314"/>
</dbReference>
<dbReference type="Pfam" id="PF18730">
    <property type="entry name" value="HEPN_Cthe2314"/>
    <property type="match status" value="1"/>
</dbReference>